<dbReference type="Proteomes" id="UP000644507">
    <property type="component" value="Unassembled WGS sequence"/>
</dbReference>
<reference evidence="8" key="2">
    <citation type="submission" date="2020-09" db="EMBL/GenBank/DDBJ databases">
        <authorList>
            <person name="Sun Q."/>
            <person name="Kim S."/>
        </authorList>
    </citation>
    <scope>NUCLEOTIDE SEQUENCE</scope>
    <source>
        <strain evidence="8">KCTC 12988</strain>
    </source>
</reference>
<proteinExistence type="inferred from homology"/>
<feature type="transmembrane region" description="Helical" evidence="6">
    <location>
        <begin position="263"/>
        <end position="282"/>
    </location>
</feature>
<dbReference type="RefSeq" id="WP_189567071.1">
    <property type="nucleotide sequence ID" value="NZ_BMXI01000002.1"/>
</dbReference>
<dbReference type="EMBL" id="BMXI01000002">
    <property type="protein sequence ID" value="GHC43030.1"/>
    <property type="molecule type" value="Genomic_DNA"/>
</dbReference>
<dbReference type="AlphaFoldDB" id="A0A918TEU2"/>
<evidence type="ECO:0000256" key="6">
    <source>
        <dbReference type="SAM" id="Phobius"/>
    </source>
</evidence>
<dbReference type="PANTHER" id="PTHR34478">
    <property type="entry name" value="PROTEIN LEMA"/>
    <property type="match status" value="1"/>
</dbReference>
<accession>A0A918TEU2</accession>
<feature type="transmembrane region" description="Helical" evidence="6">
    <location>
        <begin position="235"/>
        <end position="256"/>
    </location>
</feature>
<dbReference type="PANTHER" id="PTHR34478:SF1">
    <property type="entry name" value="PROTEIN LEMA"/>
    <property type="match status" value="1"/>
</dbReference>
<feature type="domain" description="GATA-type" evidence="7">
    <location>
        <begin position="3"/>
        <end position="33"/>
    </location>
</feature>
<feature type="transmembrane region" description="Helical" evidence="6">
    <location>
        <begin position="628"/>
        <end position="651"/>
    </location>
</feature>
<evidence type="ECO:0000256" key="4">
    <source>
        <dbReference type="ARBA" id="ARBA00022989"/>
    </source>
</evidence>
<dbReference type="InterPro" id="IPR007156">
    <property type="entry name" value="MamQ_LemA"/>
</dbReference>
<dbReference type="Gene3D" id="1.20.1440.20">
    <property type="entry name" value="LemA-like domain"/>
    <property type="match status" value="1"/>
</dbReference>
<organism evidence="8 9">
    <name type="scientific">Roseibacillus persicicus</name>
    <dbReference type="NCBI Taxonomy" id="454148"/>
    <lineage>
        <taxon>Bacteria</taxon>
        <taxon>Pseudomonadati</taxon>
        <taxon>Verrucomicrobiota</taxon>
        <taxon>Verrucomicrobiia</taxon>
        <taxon>Verrucomicrobiales</taxon>
        <taxon>Verrucomicrobiaceae</taxon>
        <taxon>Roseibacillus</taxon>
    </lineage>
</organism>
<dbReference type="GO" id="GO:0006355">
    <property type="term" value="P:regulation of DNA-templated transcription"/>
    <property type="evidence" value="ECO:0007669"/>
    <property type="project" value="InterPro"/>
</dbReference>
<keyword evidence="3 6" id="KW-0812">Transmembrane</keyword>
<evidence type="ECO:0000256" key="5">
    <source>
        <dbReference type="ARBA" id="ARBA00023136"/>
    </source>
</evidence>
<evidence type="ECO:0000259" key="7">
    <source>
        <dbReference type="PROSITE" id="PS50114"/>
    </source>
</evidence>
<dbReference type="PROSITE" id="PS50114">
    <property type="entry name" value="GATA_ZN_FINGER_2"/>
    <property type="match status" value="1"/>
</dbReference>
<feature type="transmembrane region" description="Helical" evidence="6">
    <location>
        <begin position="598"/>
        <end position="622"/>
    </location>
</feature>
<dbReference type="SUPFAM" id="SSF140478">
    <property type="entry name" value="LemA-like"/>
    <property type="match status" value="1"/>
</dbReference>
<keyword evidence="5 6" id="KW-0472">Membrane</keyword>
<dbReference type="Pfam" id="PF04011">
    <property type="entry name" value="LemA"/>
    <property type="match status" value="1"/>
</dbReference>
<protein>
    <recommendedName>
        <fullName evidence="7">GATA-type domain-containing protein</fullName>
    </recommendedName>
</protein>
<evidence type="ECO:0000256" key="1">
    <source>
        <dbReference type="ARBA" id="ARBA00004167"/>
    </source>
</evidence>
<feature type="transmembrane region" description="Helical" evidence="6">
    <location>
        <begin position="402"/>
        <end position="426"/>
    </location>
</feature>
<comment type="caution">
    <text evidence="8">The sequence shown here is derived from an EMBL/GenBank/DDBJ whole genome shotgun (WGS) entry which is preliminary data.</text>
</comment>
<dbReference type="GO" id="GO:0016020">
    <property type="term" value="C:membrane"/>
    <property type="evidence" value="ECO:0007669"/>
    <property type="project" value="UniProtKB-SubCell"/>
</dbReference>
<name>A0A918TEU2_9BACT</name>
<evidence type="ECO:0000256" key="3">
    <source>
        <dbReference type="ARBA" id="ARBA00022692"/>
    </source>
</evidence>
<keyword evidence="4 6" id="KW-1133">Transmembrane helix</keyword>
<keyword evidence="9" id="KW-1185">Reference proteome</keyword>
<comment type="similarity">
    <text evidence="2">Belongs to the LemA family.</text>
</comment>
<reference evidence="8" key="1">
    <citation type="journal article" date="2014" name="Int. J. Syst. Evol. Microbiol.">
        <title>Complete genome sequence of Corynebacterium casei LMG S-19264T (=DSM 44701T), isolated from a smear-ripened cheese.</title>
        <authorList>
            <consortium name="US DOE Joint Genome Institute (JGI-PGF)"/>
            <person name="Walter F."/>
            <person name="Albersmeier A."/>
            <person name="Kalinowski J."/>
            <person name="Ruckert C."/>
        </authorList>
    </citation>
    <scope>NUCLEOTIDE SEQUENCE</scope>
    <source>
        <strain evidence="8">KCTC 12988</strain>
    </source>
</reference>
<dbReference type="GO" id="GO:0043565">
    <property type="term" value="F:sequence-specific DNA binding"/>
    <property type="evidence" value="ECO:0007669"/>
    <property type="project" value="InterPro"/>
</dbReference>
<evidence type="ECO:0000313" key="8">
    <source>
        <dbReference type="EMBL" id="GHC43030.1"/>
    </source>
</evidence>
<dbReference type="InterPro" id="IPR000679">
    <property type="entry name" value="Znf_GATA"/>
</dbReference>
<evidence type="ECO:0000256" key="2">
    <source>
        <dbReference type="ARBA" id="ARBA00008854"/>
    </source>
</evidence>
<dbReference type="InterPro" id="IPR023353">
    <property type="entry name" value="LemA-like_dom_sf"/>
</dbReference>
<sequence length="810" mass="90660">MPKSEVVSCNRCGIQSSPHWTTGDATEYVCGLCEPPKGSLGQSHRILKLVALIATAIAGFILQTCSYQKIAEQRQIGRIPQTKVVAAVPGEVNLTGRARQADQGRILNSPDTRTQCFYYRYTKEREEKDSDGDTRWVTVEDRTRYVPFDLDDTTGLMRIRPSKEVSFNIPVSHQRRSGKYRYTEYRLEPANRIFVFGFLAEKDNPVVTFQQKGDYHPLISKETELGERHSRAVGSIWLCWLGLGGFAIASSMLFSLLGFHRILVFFGMLSLIVSGALLFQGVTMMATDLTKSQSRVLRQEKVVRELIQEELGAQNIPWDGDWQKLGNLSDYRELSGKARTRLRRVRIDLATATLRSNAQAESFPYNWVRPFVGIDRPPEIPLPERDEEFRQKLETEFTKAKISGVSGIIGTVLAGLFGLGSLFFGFRKVQYKRFIENLPTTPAAGVTYGLTEAHGLIDTLPATTELHTPLAHLPAVAYHYVIKEKRGSGKNAKWVVIRDEKERIPFLCRDRSGSIPVDPTGAQVDAWRVETRREGRLQHTEKCLHLGEPVHVMGYAQLDPKTGDRLHLAQSDEPKKWSGAPFLLSGFQESHLLRRSGLAAATILNLTFAAVLFAGLMIFGVLGSFNPASYLAAALIGPLLMIGIAITIHYNDLVFLRQRARRNWSNIDVALQKRNDLIKPLQEVAASTLEHEKTLQTKLAELRSERPNDAGDLSPELRDSHQAARDIIALAEDYPDLGAGRTLGKLAKELVQCENEIAFTSEGYNDAVETYNTRIASFPDLILAKLTGFREMALLTHAPERIEMPKVFLG</sequence>
<comment type="subcellular location">
    <subcellularLocation>
        <location evidence="1">Membrane</location>
        <topology evidence="1">Single-pass membrane protein</topology>
    </subcellularLocation>
</comment>
<evidence type="ECO:0000313" key="9">
    <source>
        <dbReference type="Proteomes" id="UP000644507"/>
    </source>
</evidence>
<gene>
    <name evidence="8" type="ORF">GCM10007100_05070</name>
</gene>